<dbReference type="CDD" id="cd06008">
    <property type="entry name" value="NF-X1-zinc-finger"/>
    <property type="match status" value="4"/>
</dbReference>
<dbReference type="InterPro" id="IPR001841">
    <property type="entry name" value="Znf_RING"/>
</dbReference>
<evidence type="ECO:0000259" key="13">
    <source>
        <dbReference type="PROSITE" id="PS50089"/>
    </source>
</evidence>
<dbReference type="InterPro" id="IPR000967">
    <property type="entry name" value="Znf_NFX1"/>
</dbReference>
<feature type="region of interest" description="Disordered" evidence="11">
    <location>
        <begin position="220"/>
        <end position="247"/>
    </location>
</feature>
<dbReference type="GO" id="GO:0005634">
    <property type="term" value="C:nucleus"/>
    <property type="evidence" value="ECO:0007669"/>
    <property type="project" value="UniProtKB-SubCell"/>
</dbReference>
<evidence type="ECO:0000256" key="2">
    <source>
        <dbReference type="ARBA" id="ARBA00007269"/>
    </source>
</evidence>
<dbReference type="Pfam" id="PF01424">
    <property type="entry name" value="R3H"/>
    <property type="match status" value="1"/>
</dbReference>
<keyword evidence="6" id="KW-0862">Zinc</keyword>
<evidence type="ECO:0000256" key="9">
    <source>
        <dbReference type="ARBA" id="ARBA00023242"/>
    </source>
</evidence>
<feature type="compositionally biased region" description="Polar residues" evidence="11">
    <location>
        <begin position="45"/>
        <end position="75"/>
    </location>
</feature>
<evidence type="ECO:0000256" key="6">
    <source>
        <dbReference type="ARBA" id="ARBA00022833"/>
    </source>
</evidence>
<dbReference type="InterPro" id="IPR019787">
    <property type="entry name" value="Znf_PHD-finger"/>
</dbReference>
<evidence type="ECO:0000256" key="11">
    <source>
        <dbReference type="SAM" id="MobiDB-lite"/>
    </source>
</evidence>
<dbReference type="InterPro" id="IPR034078">
    <property type="entry name" value="NFX1_fam"/>
</dbReference>
<keyword evidence="3" id="KW-0479">Metal-binding</keyword>
<keyword evidence="7" id="KW-0805">Transcription regulation</keyword>
<dbReference type="EMBL" id="LSSL01000487">
    <property type="protein sequence ID" value="OLY84460.1"/>
    <property type="molecule type" value="Genomic_DNA"/>
</dbReference>
<evidence type="ECO:0000313" key="16">
    <source>
        <dbReference type="Proteomes" id="UP000187455"/>
    </source>
</evidence>
<dbReference type="SUPFAM" id="SSF82708">
    <property type="entry name" value="R3H domain"/>
    <property type="match status" value="1"/>
</dbReference>
<name>A0A1R0H5J8_9FUNG</name>
<protein>
    <submittedName>
        <fullName evidence="15">FKBP12-associated protein 1-like protein</fullName>
    </submittedName>
</protein>
<accession>A0A1R0H5J8</accession>
<keyword evidence="5 10" id="KW-0863">Zinc-finger</keyword>
<evidence type="ECO:0000256" key="4">
    <source>
        <dbReference type="ARBA" id="ARBA00022737"/>
    </source>
</evidence>
<dbReference type="PANTHER" id="PTHR12360:SF12">
    <property type="entry name" value="TRANSCRIPTIONAL REPRESSOR NF-X1"/>
    <property type="match status" value="1"/>
</dbReference>
<feature type="region of interest" description="Disordered" evidence="11">
    <location>
        <begin position="24"/>
        <end position="165"/>
    </location>
</feature>
<keyword evidence="16" id="KW-1185">Reference proteome</keyword>
<dbReference type="SUPFAM" id="SSF57850">
    <property type="entry name" value="RING/U-box"/>
    <property type="match status" value="1"/>
</dbReference>
<dbReference type="PROSITE" id="PS50016">
    <property type="entry name" value="ZF_PHD_2"/>
    <property type="match status" value="1"/>
</dbReference>
<dbReference type="GO" id="GO:0008270">
    <property type="term" value="F:zinc ion binding"/>
    <property type="evidence" value="ECO:0007669"/>
    <property type="project" value="UniProtKB-KW"/>
</dbReference>
<dbReference type="PROSITE" id="PS50089">
    <property type="entry name" value="ZF_RING_2"/>
    <property type="match status" value="1"/>
</dbReference>
<feature type="compositionally biased region" description="Polar residues" evidence="11">
    <location>
        <begin position="93"/>
        <end position="109"/>
    </location>
</feature>
<dbReference type="InterPro" id="IPR001374">
    <property type="entry name" value="R3H_dom"/>
</dbReference>
<keyword evidence="8" id="KW-0804">Transcription</keyword>
<dbReference type="GO" id="GO:0000122">
    <property type="term" value="P:negative regulation of transcription by RNA polymerase II"/>
    <property type="evidence" value="ECO:0007669"/>
    <property type="project" value="TreeGrafter"/>
</dbReference>
<proteinExistence type="inferred from homology"/>
<feature type="domain" description="PHD-type" evidence="12">
    <location>
        <begin position="268"/>
        <end position="328"/>
    </location>
</feature>
<organism evidence="15 16">
    <name type="scientific">Smittium mucronatum</name>
    <dbReference type="NCBI Taxonomy" id="133383"/>
    <lineage>
        <taxon>Eukaryota</taxon>
        <taxon>Fungi</taxon>
        <taxon>Fungi incertae sedis</taxon>
        <taxon>Zoopagomycota</taxon>
        <taxon>Kickxellomycotina</taxon>
        <taxon>Harpellomycetes</taxon>
        <taxon>Harpellales</taxon>
        <taxon>Legeriomycetaceae</taxon>
        <taxon>Smittium</taxon>
    </lineage>
</organism>
<sequence>MRTGSSQPIPLVDCISEILISQEKEPLDFDASKSTEAKSKPKNPHNGSGKINNSQNSQNPSTLPESINAASQNSAIKKNHGKKKIRNKKNNIQPESGSKETINSSNIDQSGSTSTKIPTSSPKKDKHKQRSVKNFILDKNDKNSKKGALRFSNKQKNPNDLVGIENEPRERINLVETQVNKSREGHLKWLFDRQKNSKNNGNKILQNSFSSTLSESVYNYDKKQEDSPNNHDTNRNKNHRSRNRSNKLNNFDSLIMSKSIEANLMNRSYECLICYEIVEKKDFVWSCDECYSIMHLHCVTQWAESSLTSELSGSNVEKKWRCPGCQKKRINIPSSGHCFCQKHTEPINHQFRGKIPHSCNEVCGKVLNCSSHTCSDTCHPGKCPDCTVSESVKECFCGKLISVVKCDGKFHSQNLVSCGHICNKLLKCGSHRCKNICHSGDCAPCDEVSLQSCYCGKKSEYKSIHDIKPHKGWSVKDSNLAVISGSFSCGDPCPVPYACNIHSCSKKCHSHDLNIIDEIPVLEACPYDPSSMANCPCGKSLLSDLEIIRNSCADPIPLCGSICGKVLACGHKCNQNCHNGPCPPCEESINFLCKCGKVELSSKCGAPKVDMQDRSCTNICKQMLNCKRHQCEEICCIASNPNFRVKKPASKPKSQKNKKNKKVNLNNGVFDSPTPTDHIEIFVPQSIKELHHCKKVCGRTLSCGVHECEDLCHAGQCRPCQYTSDCSISCPCGMTRLGPPLLCGSALPKCHFPCNKARECGHFDSTYHDCHPEGTSCPPCPFYVSKVCQCDKKILMSNIPCSRVNVFCGQICGKLLDCGSHYCELTCHPSNVKCLSLAGGKCKSLCLKPRKCGHECVEVCHAPSRCPEGTKCLKIVVVTCECGNLSNQITCSDRTVMRSLGNEFLECTELCKMVIRNKKVAEALDVEYKSNILTLDYVKVEYDPRLLDFGIKNRKFLADVEMAAATFAADNKRWNHWFAPMRRESRLFLHLLAPYYNCTSASVDSEPKRNVCWTKRKLSCDLPIFPLSEIVFPSKESKSFIENGRKGLKVSEENGQILVPVTVDVFKALKEMDNNQNELLY</sequence>
<evidence type="ECO:0000256" key="8">
    <source>
        <dbReference type="ARBA" id="ARBA00023163"/>
    </source>
</evidence>
<dbReference type="SMART" id="SM00393">
    <property type="entry name" value="R3H"/>
    <property type="match status" value="1"/>
</dbReference>
<dbReference type="PROSITE" id="PS51061">
    <property type="entry name" value="R3H"/>
    <property type="match status" value="1"/>
</dbReference>
<dbReference type="OrthoDB" id="6512771at2759"/>
<evidence type="ECO:0000256" key="7">
    <source>
        <dbReference type="ARBA" id="ARBA00023015"/>
    </source>
</evidence>
<feature type="region of interest" description="Disordered" evidence="11">
    <location>
        <begin position="646"/>
        <end position="667"/>
    </location>
</feature>
<comment type="caution">
    <text evidence="15">The sequence shown here is derived from an EMBL/GenBank/DDBJ whole genome shotgun (WGS) entry which is preliminary data.</text>
</comment>
<evidence type="ECO:0000256" key="5">
    <source>
        <dbReference type="ARBA" id="ARBA00022771"/>
    </source>
</evidence>
<feature type="domain" description="R3H" evidence="14">
    <location>
        <begin position="954"/>
        <end position="1017"/>
    </location>
</feature>
<dbReference type="Pfam" id="PF01422">
    <property type="entry name" value="zf-NF-X1"/>
    <property type="match status" value="6"/>
</dbReference>
<dbReference type="Gene3D" id="3.30.1370.50">
    <property type="entry name" value="R3H-like domain"/>
    <property type="match status" value="1"/>
</dbReference>
<dbReference type="AlphaFoldDB" id="A0A1R0H5J8"/>
<dbReference type="STRING" id="133383.A0A1R0H5J8"/>
<evidence type="ECO:0000259" key="12">
    <source>
        <dbReference type="PROSITE" id="PS50016"/>
    </source>
</evidence>
<dbReference type="SMART" id="SM00438">
    <property type="entry name" value="ZnF_NFX"/>
    <property type="match status" value="8"/>
</dbReference>
<evidence type="ECO:0000256" key="1">
    <source>
        <dbReference type="ARBA" id="ARBA00004123"/>
    </source>
</evidence>
<feature type="compositionally biased region" description="Basic residues" evidence="11">
    <location>
        <begin position="77"/>
        <end position="89"/>
    </location>
</feature>
<dbReference type="Proteomes" id="UP000187455">
    <property type="component" value="Unassembled WGS sequence"/>
</dbReference>
<feature type="domain" description="RING-type" evidence="13">
    <location>
        <begin position="271"/>
        <end position="326"/>
    </location>
</feature>
<feature type="compositionally biased region" description="Basic residues" evidence="11">
    <location>
        <begin position="646"/>
        <end position="662"/>
    </location>
</feature>
<dbReference type="GO" id="GO:0000981">
    <property type="term" value="F:DNA-binding transcription factor activity, RNA polymerase II-specific"/>
    <property type="evidence" value="ECO:0007669"/>
    <property type="project" value="TreeGrafter"/>
</dbReference>
<keyword evidence="9" id="KW-0539">Nucleus</keyword>
<comment type="similarity">
    <text evidence="2">Belongs to the NFX1 family.</text>
</comment>
<feature type="compositionally biased region" description="Basic and acidic residues" evidence="11">
    <location>
        <begin position="24"/>
        <end position="39"/>
    </location>
</feature>
<reference evidence="15 16" key="1">
    <citation type="journal article" date="2016" name="Mol. Biol. Evol.">
        <title>Genome-Wide Survey of Gut Fungi (Harpellales) Reveals the First Horizontally Transferred Ubiquitin Gene from a Mosquito Host.</title>
        <authorList>
            <person name="Wang Y."/>
            <person name="White M.M."/>
            <person name="Kvist S."/>
            <person name="Moncalvo J.M."/>
        </authorList>
    </citation>
    <scope>NUCLEOTIDE SEQUENCE [LARGE SCALE GENOMIC DNA]</scope>
    <source>
        <strain evidence="15 16">ALG-7-W6</strain>
    </source>
</reference>
<feature type="compositionally biased region" description="Basic residues" evidence="11">
    <location>
        <begin position="236"/>
        <end position="245"/>
    </location>
</feature>
<evidence type="ECO:0000259" key="14">
    <source>
        <dbReference type="PROSITE" id="PS51061"/>
    </source>
</evidence>
<feature type="compositionally biased region" description="Basic and acidic residues" evidence="11">
    <location>
        <begin position="220"/>
        <end position="235"/>
    </location>
</feature>
<keyword evidence="4" id="KW-0677">Repeat</keyword>
<evidence type="ECO:0000256" key="10">
    <source>
        <dbReference type="PROSITE-ProRule" id="PRU00175"/>
    </source>
</evidence>
<evidence type="ECO:0000313" key="15">
    <source>
        <dbReference type="EMBL" id="OLY84460.1"/>
    </source>
</evidence>
<dbReference type="InterPro" id="IPR036867">
    <property type="entry name" value="R3H_dom_sf"/>
</dbReference>
<evidence type="ECO:0000256" key="3">
    <source>
        <dbReference type="ARBA" id="ARBA00022723"/>
    </source>
</evidence>
<dbReference type="PANTHER" id="PTHR12360">
    <property type="entry name" value="NUCLEAR TRANSCRIPTION FACTOR, X-BOX BINDING 1 NFX1"/>
    <property type="match status" value="1"/>
</dbReference>
<dbReference type="GO" id="GO:0000977">
    <property type="term" value="F:RNA polymerase II transcription regulatory region sequence-specific DNA binding"/>
    <property type="evidence" value="ECO:0007669"/>
    <property type="project" value="TreeGrafter"/>
</dbReference>
<feature type="compositionally biased region" description="Low complexity" evidence="11">
    <location>
        <begin position="110"/>
        <end position="121"/>
    </location>
</feature>
<gene>
    <name evidence="15" type="ORF">AYI68_g1378</name>
</gene>
<comment type="subcellular location">
    <subcellularLocation>
        <location evidence="1">Nucleus</location>
    </subcellularLocation>
</comment>